<dbReference type="Pfam" id="PF10646">
    <property type="entry name" value="Germane"/>
    <property type="match status" value="1"/>
</dbReference>
<gene>
    <name evidence="2" type="ORF">QBE54_10825</name>
</gene>
<feature type="domain" description="GerMN" evidence="1">
    <location>
        <begin position="108"/>
        <end position="197"/>
    </location>
</feature>
<reference evidence="2 3" key="1">
    <citation type="submission" date="2023-03" db="EMBL/GenBank/DDBJ databases">
        <title>Novel Species.</title>
        <authorList>
            <person name="Ma S."/>
        </authorList>
    </citation>
    <scope>NUCLEOTIDE SEQUENCE [LARGE SCALE GENOMIC DNA]</scope>
    <source>
        <strain evidence="2 3">B11</strain>
    </source>
</reference>
<proteinExistence type="predicted"/>
<dbReference type="SMART" id="SM00909">
    <property type="entry name" value="Germane"/>
    <property type="match status" value="1"/>
</dbReference>
<evidence type="ECO:0000259" key="1">
    <source>
        <dbReference type="SMART" id="SM00909"/>
    </source>
</evidence>
<accession>A0ABZ2YEA4</accession>
<sequence length="217" mass="23964">MRKGRKRSRKNLSFVLQALLYLLIGVGLFFAVVYGGELLFVNKKGVERSEEKATPRVVVPLEESQESPLSQGSASSQGEKEVVLYFTDENFIYLFGEKRAVKNDAHFLENVVEALLKGPETEGLYSPIPKDTRLNAIFVEDGTAYVDLSEEMISGQSGGTSQEFLSVFSLVNTLTGLGMGIERVKILVDGEDKDTLCGHIDISRPLGRDEKTIAKIQ</sequence>
<evidence type="ECO:0000313" key="3">
    <source>
        <dbReference type="Proteomes" id="UP001461341"/>
    </source>
</evidence>
<keyword evidence="3" id="KW-1185">Reference proteome</keyword>
<dbReference type="EMBL" id="CP121689">
    <property type="protein sequence ID" value="WZL76053.1"/>
    <property type="molecule type" value="Genomic_DNA"/>
</dbReference>
<evidence type="ECO:0000313" key="2">
    <source>
        <dbReference type="EMBL" id="WZL76053.1"/>
    </source>
</evidence>
<protein>
    <submittedName>
        <fullName evidence="2">GerMN domain-containing protein</fullName>
    </submittedName>
</protein>
<dbReference type="Proteomes" id="UP001461341">
    <property type="component" value="Chromosome"/>
</dbReference>
<organism evidence="2 3">
    <name type="scientific">Thermatribacter velox</name>
    <dbReference type="NCBI Taxonomy" id="3039681"/>
    <lineage>
        <taxon>Bacteria</taxon>
        <taxon>Pseudomonadati</taxon>
        <taxon>Atribacterota</taxon>
        <taxon>Atribacteria</taxon>
        <taxon>Atribacterales</taxon>
        <taxon>Thermatribacteraceae</taxon>
        <taxon>Thermatribacter</taxon>
    </lineage>
</organism>
<name>A0ABZ2YEA4_9BACT</name>
<dbReference type="RefSeq" id="WP_369018208.1">
    <property type="nucleotide sequence ID" value="NZ_CP121689.1"/>
</dbReference>
<dbReference type="InterPro" id="IPR019606">
    <property type="entry name" value="GerMN"/>
</dbReference>